<dbReference type="EMBL" id="JEWH01000022">
    <property type="protein sequence ID" value="EXB05674.1"/>
    <property type="molecule type" value="Genomic_DNA"/>
</dbReference>
<proteinExistence type="predicted"/>
<name>A0A009ILU5_ACIB9</name>
<dbReference type="RefSeq" id="WP_000416809.1">
    <property type="nucleotide sequence ID" value="NZ_JEWH01000022.1"/>
</dbReference>
<reference evidence="1 2" key="1">
    <citation type="submission" date="2014-02" db="EMBL/GenBank/DDBJ databases">
        <title>Comparative genomics and transcriptomics to identify genetic mechanisms underlying the emergence of carbapenem resistant Acinetobacter baumannii (CRAb).</title>
        <authorList>
            <person name="Harris A.D."/>
            <person name="Johnson K.J."/>
            <person name="George J."/>
            <person name="Shefchek K."/>
            <person name="Daugherty S.C."/>
            <person name="Parankush S."/>
            <person name="Sadzewicz L."/>
            <person name="Tallon L."/>
            <person name="Sengamalay N."/>
            <person name="Hazen T.H."/>
            <person name="Rasko D.A."/>
        </authorList>
    </citation>
    <scope>NUCLEOTIDE SEQUENCE [LARGE SCALE GENOMIC DNA]</scope>
    <source>
        <strain evidence="1 2">1295743</strain>
    </source>
</reference>
<protein>
    <submittedName>
        <fullName evidence="1">Uncharacterized protein</fullName>
    </submittedName>
</protein>
<dbReference type="AlphaFoldDB" id="A0A009ILU5"/>
<comment type="caution">
    <text evidence="1">The sequence shown here is derived from an EMBL/GenBank/DDBJ whole genome shotgun (WGS) entry which is preliminary data.</text>
</comment>
<gene>
    <name evidence="1" type="ORF">J512_1996</name>
</gene>
<organism evidence="1 2">
    <name type="scientific">Acinetobacter baumannii (strain 1295743)</name>
    <dbReference type="NCBI Taxonomy" id="1310613"/>
    <lineage>
        <taxon>Bacteria</taxon>
        <taxon>Pseudomonadati</taxon>
        <taxon>Pseudomonadota</taxon>
        <taxon>Gammaproteobacteria</taxon>
        <taxon>Moraxellales</taxon>
        <taxon>Moraxellaceae</taxon>
        <taxon>Acinetobacter</taxon>
        <taxon>Acinetobacter calcoaceticus/baumannii complex</taxon>
    </lineage>
</organism>
<evidence type="ECO:0000313" key="1">
    <source>
        <dbReference type="EMBL" id="EXB05674.1"/>
    </source>
</evidence>
<evidence type="ECO:0000313" key="2">
    <source>
        <dbReference type="Proteomes" id="UP000020595"/>
    </source>
</evidence>
<dbReference type="Proteomes" id="UP000020595">
    <property type="component" value="Unassembled WGS sequence"/>
</dbReference>
<sequence length="317" mass="36582">MEKVLLDTPDILVTRKSPKQNHNLSLLKDIIVEPGDKSDWDLLHELHYKAETLPIGSRFWKVTLHGKTIGVGILAVPKMLLSGRNDLFKYLRPNVNGKDTRLINKSRAEWLNENVCTNSRLVLDTIYRGCGIAYRAQNLMMRMVDRKHTEFQSSMSKFNPFAERAGIKFTPPKQATNYQRGVDFFVKWFETKHPTDVVGILEELSSKPEPIKKKIIAEMRKFYYQYSSLEKSGNNRLNGFSRVESMPVEKLLKNIQQLVFASPLYGVYTNPDLIYKAKHPEHEIPKRVSILAFDCQKPDEPLNVELIKSRGLLFECN</sequence>
<dbReference type="PATRIC" id="fig|1310613.3.peg.1918"/>
<accession>A0A009ILU5</accession>